<feature type="compositionally biased region" description="Polar residues" evidence="1">
    <location>
        <begin position="65"/>
        <end position="75"/>
    </location>
</feature>
<feature type="transmembrane region" description="Helical" evidence="2">
    <location>
        <begin position="951"/>
        <end position="971"/>
    </location>
</feature>
<dbReference type="InParanoid" id="K3X172"/>
<protein>
    <submittedName>
        <fullName evidence="3">Uncharacterized protein</fullName>
    </submittedName>
</protein>
<dbReference type="OMA" id="CCEKFST"/>
<dbReference type="VEuPathDB" id="FungiDB:PYU1_G010948"/>
<reference evidence="3" key="3">
    <citation type="submission" date="2015-02" db="UniProtKB">
        <authorList>
            <consortium name="EnsemblProtists"/>
        </authorList>
    </citation>
    <scope>IDENTIFICATION</scope>
    <source>
        <strain evidence="3">DAOM BR144</strain>
    </source>
</reference>
<feature type="compositionally biased region" description="Basic and acidic residues" evidence="1">
    <location>
        <begin position="46"/>
        <end position="62"/>
    </location>
</feature>
<evidence type="ECO:0000313" key="3">
    <source>
        <dbReference type="EnsemblProtists" id="PYU1_T010971"/>
    </source>
</evidence>
<feature type="transmembrane region" description="Helical" evidence="2">
    <location>
        <begin position="621"/>
        <end position="642"/>
    </location>
</feature>
<keyword evidence="4" id="KW-1185">Reference proteome</keyword>
<accession>K3X172</accession>
<dbReference type="PANTHER" id="PTHR23030:SF30">
    <property type="entry name" value="TYROSINE-PROTEIN PHOSPHATASE NON-RECEPTOR TYPE 23"/>
    <property type="match status" value="1"/>
</dbReference>
<sequence length="1020" mass="112824">MRPGQFYDPAEKAPAQSDPPAYPAASASAPPLSDDAFYAPQPQRQYPREDQLPPSDYYDHGAFRQQHSQNHQPSAQYYPTGHHPPPHPSPPPPPHFRQQPPQYVNQYPDAQTNEYQRQMQYTVSLNPSMRRKLRKQSRYPFVKYMLRLVAFHFLNALLGLAAFPLLITGLSSSASLIPMCCFGIIVFRVVLYGVQVLAHFDVLLYNFISVPSDQVHLEKPEQPGVTGIVMAPSLVAFSPMSLMALLYFLSVKFGVAFLSAMSGFLAVGGLIALVASVFSRGDDVRFQVGGTNLSYHDDPFAFTTAAICFTVIGIALMQMVAKLSKKATKFFCCEPFSTHQPFAPAGYQPQYQQQQQQPYAQSGKQPSGYDDDSTLYPSFANQQQQSASSSAPFLNQSNNGHQDLPRYYSNASLPDTRAQGSHYGGYPTHPPPPVYQPAAPYTPPRYSGDYRSQGYISMTFKLIIFHFFNAVLAISGFVLIISCTSISIGLIPLCCFGIVLLRAMLYVVGYLAKFDVKLYNYISPPSEHVYVDIPQEARLLDIVGERLSPRLFEFSPLSITATLYFGTIKYAVGVLSAIVVAMNVGLVIGLIAAMSGDDGLVSQYGWFQINDETVDVSEHPLQYALVWVCLYVISIALMHLVARISRASTRFFCCEKFSTYRYVHTVQYALPAQPVNASSYGTWNYRMRVSLCFKSQVDYHNVNVEREGSPPPCTQTERPHSWPHIRFCVAASVAPQHSPPMKPGETTTADVVYPSFPQPSAPPLSQQDREHVPMAKPVFTGGESSPVHVPYIGPSSTGERQGFFRTTLKLIVFHALNASLGSIGFVTVVVGSVLSFVLLPLCCLGVLTFRALLYLVGFLAELDVWLYNFIAPAEQHVYVSIPRRAAALGISGERLSPKLSSFSPLALLATLYFATIKFALSILSAIVLSITVSMPLDLITDNDSDSRYHDFASFLAFLLVSIVLFVIGASLMPCTASLSRRATRYFCCEKFSTYRYVYTEHYPATTAVPSYGTAAAHEQA</sequence>
<feature type="region of interest" description="Disordered" evidence="1">
    <location>
        <begin position="1"/>
        <end position="105"/>
    </location>
</feature>
<dbReference type="AlphaFoldDB" id="K3X172"/>
<feature type="transmembrane region" description="Helical" evidence="2">
    <location>
        <begin position="905"/>
        <end position="931"/>
    </location>
</feature>
<feature type="transmembrane region" description="Helical" evidence="2">
    <location>
        <begin position="488"/>
        <end position="512"/>
    </location>
</feature>
<feature type="transmembrane region" description="Helical" evidence="2">
    <location>
        <begin position="256"/>
        <end position="279"/>
    </location>
</feature>
<feature type="transmembrane region" description="Helical" evidence="2">
    <location>
        <begin position="179"/>
        <end position="208"/>
    </location>
</feature>
<feature type="transmembrane region" description="Helical" evidence="2">
    <location>
        <begin position="299"/>
        <end position="321"/>
    </location>
</feature>
<evidence type="ECO:0000313" key="4">
    <source>
        <dbReference type="Proteomes" id="UP000019132"/>
    </source>
</evidence>
<feature type="transmembrane region" description="Helical" evidence="2">
    <location>
        <begin position="836"/>
        <end position="860"/>
    </location>
</feature>
<dbReference type="eggNOG" id="ENOG502S70I">
    <property type="taxonomic scope" value="Eukaryota"/>
</dbReference>
<dbReference type="GO" id="GO:0043328">
    <property type="term" value="P:protein transport to vacuole involved in ubiquitin-dependent protein catabolic process via the multivesicular body sorting pathway"/>
    <property type="evidence" value="ECO:0007669"/>
    <property type="project" value="TreeGrafter"/>
</dbReference>
<name>K3X172_GLOUD</name>
<dbReference type="Proteomes" id="UP000019132">
    <property type="component" value="Unassembled WGS sequence"/>
</dbReference>
<feature type="compositionally biased region" description="Low complexity" evidence="1">
    <location>
        <begin position="13"/>
        <end position="36"/>
    </location>
</feature>
<feature type="transmembrane region" description="Helical" evidence="2">
    <location>
        <begin position="570"/>
        <end position="594"/>
    </location>
</feature>
<dbReference type="PANTHER" id="PTHR23030">
    <property type="entry name" value="PCD6 INTERACTING PROTEIN-RELATED"/>
    <property type="match status" value="1"/>
</dbReference>
<evidence type="ECO:0000256" key="1">
    <source>
        <dbReference type="SAM" id="MobiDB-lite"/>
    </source>
</evidence>
<feature type="transmembrane region" description="Helical" evidence="2">
    <location>
        <begin position="228"/>
        <end position="249"/>
    </location>
</feature>
<keyword evidence="2" id="KW-0812">Transmembrane</keyword>
<dbReference type="GO" id="GO:0005768">
    <property type="term" value="C:endosome"/>
    <property type="evidence" value="ECO:0007669"/>
    <property type="project" value="TreeGrafter"/>
</dbReference>
<evidence type="ECO:0000256" key="2">
    <source>
        <dbReference type="SAM" id="Phobius"/>
    </source>
</evidence>
<feature type="compositionally biased region" description="Pro residues" evidence="1">
    <location>
        <begin position="82"/>
        <end position="95"/>
    </location>
</feature>
<feature type="transmembrane region" description="Helical" evidence="2">
    <location>
        <begin position="462"/>
        <end position="482"/>
    </location>
</feature>
<organism evidence="3 4">
    <name type="scientific">Globisporangium ultimum (strain ATCC 200006 / CBS 805.95 / DAOM BR144)</name>
    <name type="common">Pythium ultimum</name>
    <dbReference type="NCBI Taxonomy" id="431595"/>
    <lineage>
        <taxon>Eukaryota</taxon>
        <taxon>Sar</taxon>
        <taxon>Stramenopiles</taxon>
        <taxon>Oomycota</taxon>
        <taxon>Peronosporomycetes</taxon>
        <taxon>Pythiales</taxon>
        <taxon>Pythiaceae</taxon>
        <taxon>Globisporangium</taxon>
    </lineage>
</organism>
<keyword evidence="2" id="KW-1133">Transmembrane helix</keyword>
<dbReference type="EMBL" id="GL376590">
    <property type="status" value="NOT_ANNOTATED_CDS"/>
    <property type="molecule type" value="Genomic_DNA"/>
</dbReference>
<dbReference type="HOGENOM" id="CLU_282780_0_0_1"/>
<reference evidence="4" key="1">
    <citation type="journal article" date="2010" name="Genome Biol.">
        <title>Genome sequence of the necrotrophic plant pathogen Pythium ultimum reveals original pathogenicity mechanisms and effector repertoire.</title>
        <authorList>
            <person name="Levesque C.A."/>
            <person name="Brouwer H."/>
            <person name="Cano L."/>
            <person name="Hamilton J.P."/>
            <person name="Holt C."/>
            <person name="Huitema E."/>
            <person name="Raffaele S."/>
            <person name="Robideau G.P."/>
            <person name="Thines M."/>
            <person name="Win J."/>
            <person name="Zerillo M.M."/>
            <person name="Beakes G.W."/>
            <person name="Boore J.L."/>
            <person name="Busam D."/>
            <person name="Dumas B."/>
            <person name="Ferriera S."/>
            <person name="Fuerstenberg S.I."/>
            <person name="Gachon C.M."/>
            <person name="Gaulin E."/>
            <person name="Govers F."/>
            <person name="Grenville-Briggs L."/>
            <person name="Horner N."/>
            <person name="Hostetler J."/>
            <person name="Jiang R.H."/>
            <person name="Johnson J."/>
            <person name="Krajaejun T."/>
            <person name="Lin H."/>
            <person name="Meijer H.J."/>
            <person name="Moore B."/>
            <person name="Morris P."/>
            <person name="Phuntmart V."/>
            <person name="Puiu D."/>
            <person name="Shetty J."/>
            <person name="Stajich J.E."/>
            <person name="Tripathy S."/>
            <person name="Wawra S."/>
            <person name="van West P."/>
            <person name="Whitty B.R."/>
            <person name="Coutinho P.M."/>
            <person name="Henrissat B."/>
            <person name="Martin F."/>
            <person name="Thomas P.D."/>
            <person name="Tyler B.M."/>
            <person name="De Vries R.P."/>
            <person name="Kamoun S."/>
            <person name="Yandell M."/>
            <person name="Tisserat N."/>
            <person name="Buell C.R."/>
        </authorList>
    </citation>
    <scope>NUCLEOTIDE SEQUENCE</scope>
    <source>
        <strain evidence="4">DAOM:BR144</strain>
    </source>
</reference>
<dbReference type="EnsemblProtists" id="PYU1_T010971">
    <property type="protein sequence ID" value="PYU1_T010971"/>
    <property type="gene ID" value="PYU1_G010948"/>
</dbReference>
<reference evidence="4" key="2">
    <citation type="submission" date="2010-04" db="EMBL/GenBank/DDBJ databases">
        <authorList>
            <person name="Buell R."/>
            <person name="Hamilton J."/>
            <person name="Hostetler J."/>
        </authorList>
    </citation>
    <scope>NUCLEOTIDE SEQUENCE [LARGE SCALE GENOMIC DNA]</scope>
    <source>
        <strain evidence="4">DAOM:BR144</strain>
    </source>
</reference>
<feature type="compositionally biased region" description="Low complexity" evidence="1">
    <location>
        <begin position="344"/>
        <end position="361"/>
    </location>
</feature>
<keyword evidence="2" id="KW-0472">Membrane</keyword>
<feature type="transmembrane region" description="Helical" evidence="2">
    <location>
        <begin position="810"/>
        <end position="830"/>
    </location>
</feature>
<proteinExistence type="predicted"/>
<feature type="region of interest" description="Disordered" evidence="1">
    <location>
        <begin position="344"/>
        <end position="376"/>
    </location>
</feature>
<feature type="transmembrane region" description="Helical" evidence="2">
    <location>
        <begin position="144"/>
        <end position="167"/>
    </location>
</feature>